<proteinExistence type="predicted"/>
<dbReference type="Proteomes" id="UP001500266">
    <property type="component" value="Unassembled WGS sequence"/>
</dbReference>
<keyword evidence="3" id="KW-1185">Reference proteome</keyword>
<organism evidence="2 3">
    <name type="scientific">Actinomadura keratinilytica</name>
    <dbReference type="NCBI Taxonomy" id="547461"/>
    <lineage>
        <taxon>Bacteria</taxon>
        <taxon>Bacillati</taxon>
        <taxon>Actinomycetota</taxon>
        <taxon>Actinomycetes</taxon>
        <taxon>Streptosporangiales</taxon>
        <taxon>Thermomonosporaceae</taxon>
        <taxon>Actinomadura</taxon>
    </lineage>
</organism>
<name>A0ABP7YQU8_9ACTN</name>
<gene>
    <name evidence="2" type="ORF">GCM10022416_26430</name>
</gene>
<accession>A0ABP7YQU8</accession>
<feature type="compositionally biased region" description="Low complexity" evidence="1">
    <location>
        <begin position="99"/>
        <end position="111"/>
    </location>
</feature>
<sequence>MTSTVGRASGSLPAQPAAASVTAAMTEAARNDPHTAFAATPAPGCSERSVPLIRSAMLIRDSAIHSLLIECVDRIPCSDGRGRPGHCRDGDKLSVWQPSTRKSGSRSSTRR</sequence>
<feature type="compositionally biased region" description="Basic and acidic residues" evidence="1">
    <location>
        <begin position="80"/>
        <end position="92"/>
    </location>
</feature>
<evidence type="ECO:0000256" key="1">
    <source>
        <dbReference type="SAM" id="MobiDB-lite"/>
    </source>
</evidence>
<protein>
    <submittedName>
        <fullName evidence="2">Uncharacterized protein</fullName>
    </submittedName>
</protein>
<comment type="caution">
    <text evidence="2">The sequence shown here is derived from an EMBL/GenBank/DDBJ whole genome shotgun (WGS) entry which is preliminary data.</text>
</comment>
<dbReference type="EMBL" id="BAABDO010000031">
    <property type="protein sequence ID" value="GAA4139826.1"/>
    <property type="molecule type" value="Genomic_DNA"/>
</dbReference>
<evidence type="ECO:0000313" key="3">
    <source>
        <dbReference type="Proteomes" id="UP001500266"/>
    </source>
</evidence>
<reference evidence="3" key="1">
    <citation type="journal article" date="2019" name="Int. J. Syst. Evol. Microbiol.">
        <title>The Global Catalogue of Microorganisms (GCM) 10K type strain sequencing project: providing services to taxonomists for standard genome sequencing and annotation.</title>
        <authorList>
            <consortium name="The Broad Institute Genomics Platform"/>
            <consortium name="The Broad Institute Genome Sequencing Center for Infectious Disease"/>
            <person name="Wu L."/>
            <person name="Ma J."/>
        </authorList>
    </citation>
    <scope>NUCLEOTIDE SEQUENCE [LARGE SCALE GENOMIC DNA]</scope>
    <source>
        <strain evidence="3">JCM 17316</strain>
    </source>
</reference>
<evidence type="ECO:0000313" key="2">
    <source>
        <dbReference type="EMBL" id="GAA4139826.1"/>
    </source>
</evidence>
<feature type="region of interest" description="Disordered" evidence="1">
    <location>
        <begin position="79"/>
        <end position="111"/>
    </location>
</feature>